<comment type="caution">
    <text evidence="2">The sequence shown here is derived from an EMBL/GenBank/DDBJ whole genome shotgun (WGS) entry which is preliminary data.</text>
</comment>
<evidence type="ECO:0000313" key="3">
    <source>
        <dbReference type="Proteomes" id="UP000286701"/>
    </source>
</evidence>
<organism evidence="2 3">
    <name type="scientific">Mucilaginibacter gilvus</name>
    <dbReference type="NCBI Taxonomy" id="2305909"/>
    <lineage>
        <taxon>Bacteria</taxon>
        <taxon>Pseudomonadati</taxon>
        <taxon>Bacteroidota</taxon>
        <taxon>Sphingobacteriia</taxon>
        <taxon>Sphingobacteriales</taxon>
        <taxon>Sphingobacteriaceae</taxon>
        <taxon>Mucilaginibacter</taxon>
    </lineage>
</organism>
<feature type="domain" description="Cyclic nucleotide-binding" evidence="1">
    <location>
        <begin position="30"/>
        <end position="115"/>
    </location>
</feature>
<reference evidence="2 3" key="1">
    <citation type="submission" date="2019-01" db="EMBL/GenBank/DDBJ databases">
        <title>Mucilaginibacter antarcticum sp. nov., isolated from antarctic soil.</title>
        <authorList>
            <person name="Yan Y.-Q."/>
            <person name="Du Z.-J."/>
        </authorList>
    </citation>
    <scope>NUCLEOTIDE SEQUENCE [LARGE SCALE GENOMIC DNA]</scope>
    <source>
        <strain evidence="2 3">F01003</strain>
    </source>
</reference>
<accession>A0A444MTZ2</accession>
<dbReference type="Proteomes" id="UP000286701">
    <property type="component" value="Unassembled WGS sequence"/>
</dbReference>
<proteinExistence type="predicted"/>
<protein>
    <submittedName>
        <fullName evidence="2">Crp/Fnr family transcriptional regulator</fullName>
    </submittedName>
</protein>
<sequence>MYPELLAHIKRYVTLTAAEEELLCGRMELKKFKKKAMILEPGYHCPGNYFVLKGLLRQYIVNKKLNEQIIQFALESWWIADQDSLLNKSPATTYIQTIEETEVLLLHERDRLELFKMIPALEGYFRIMMQKSFIAAQRRVGYIFNQNDEERYRFFTKLFPGFVQRVPQYMLASYLGFTPQFLSRLRGKKEID</sequence>
<name>A0A444MTZ2_9SPHI</name>
<dbReference type="OrthoDB" id="1092431at2"/>
<evidence type="ECO:0000313" key="2">
    <source>
        <dbReference type="EMBL" id="RWY57114.1"/>
    </source>
</evidence>
<dbReference type="AlphaFoldDB" id="A0A444MTZ2"/>
<dbReference type="RefSeq" id="WP_128531621.1">
    <property type="nucleotide sequence ID" value="NZ_SBIW01000001.1"/>
</dbReference>
<dbReference type="SUPFAM" id="SSF51206">
    <property type="entry name" value="cAMP-binding domain-like"/>
    <property type="match status" value="1"/>
</dbReference>
<dbReference type="Gene3D" id="2.60.120.10">
    <property type="entry name" value="Jelly Rolls"/>
    <property type="match status" value="1"/>
</dbReference>
<dbReference type="Pfam" id="PF00027">
    <property type="entry name" value="cNMP_binding"/>
    <property type="match status" value="1"/>
</dbReference>
<keyword evidence="3" id="KW-1185">Reference proteome</keyword>
<dbReference type="InterPro" id="IPR014710">
    <property type="entry name" value="RmlC-like_jellyroll"/>
</dbReference>
<dbReference type="InterPro" id="IPR000595">
    <property type="entry name" value="cNMP-bd_dom"/>
</dbReference>
<dbReference type="InterPro" id="IPR018490">
    <property type="entry name" value="cNMP-bd_dom_sf"/>
</dbReference>
<gene>
    <name evidence="2" type="ORF">EPL05_00850</name>
</gene>
<evidence type="ECO:0000259" key="1">
    <source>
        <dbReference type="Pfam" id="PF00027"/>
    </source>
</evidence>
<dbReference type="EMBL" id="SBIW01000001">
    <property type="protein sequence ID" value="RWY57114.1"/>
    <property type="molecule type" value="Genomic_DNA"/>
</dbReference>
<dbReference type="CDD" id="cd00038">
    <property type="entry name" value="CAP_ED"/>
    <property type="match status" value="1"/>
</dbReference>